<dbReference type="SUPFAM" id="SSF55681">
    <property type="entry name" value="Class II aaRS and biotin synthetases"/>
    <property type="match status" value="1"/>
</dbReference>
<dbReference type="Gene3D" id="3.50.40.10">
    <property type="entry name" value="Phenylalanyl-trna Synthetase, Chain B, domain 3"/>
    <property type="match status" value="1"/>
</dbReference>
<feature type="binding site" evidence="15">
    <location>
        <position position="471"/>
    </location>
    <ligand>
        <name>Mg(2+)</name>
        <dbReference type="ChEBI" id="CHEBI:18420"/>
        <note>shared with alpha subunit</note>
    </ligand>
</feature>
<reference evidence="20 21" key="1">
    <citation type="journal article" date="2015" name="Nature">
        <title>rRNA introns, odd ribosomes, and small enigmatic genomes across a large radiation of phyla.</title>
        <authorList>
            <person name="Brown C.T."/>
            <person name="Hug L.A."/>
            <person name="Thomas B.C."/>
            <person name="Sharon I."/>
            <person name="Castelle C.J."/>
            <person name="Singh A."/>
            <person name="Wilkins M.J."/>
            <person name="Williams K.H."/>
            <person name="Banfield J.F."/>
        </authorList>
    </citation>
    <scope>NUCLEOTIDE SEQUENCE [LARGE SCALE GENOMIC DNA]</scope>
</reference>
<dbReference type="HAMAP" id="MF_00283">
    <property type="entry name" value="Phe_tRNA_synth_beta1"/>
    <property type="match status" value="1"/>
</dbReference>
<keyword evidence="8 15" id="KW-0547">Nucleotide-binding</keyword>
<dbReference type="SUPFAM" id="SSF56037">
    <property type="entry name" value="PheT/TilS domain"/>
    <property type="match status" value="1"/>
</dbReference>
<evidence type="ECO:0000256" key="3">
    <source>
        <dbReference type="ARBA" id="ARBA00011209"/>
    </source>
</evidence>
<evidence type="ECO:0000256" key="11">
    <source>
        <dbReference type="ARBA" id="ARBA00022884"/>
    </source>
</evidence>
<evidence type="ECO:0000256" key="7">
    <source>
        <dbReference type="ARBA" id="ARBA00022723"/>
    </source>
</evidence>
<feature type="domain" description="B5" evidence="19">
    <location>
        <begin position="416"/>
        <end position="493"/>
    </location>
</feature>
<dbReference type="SMART" id="SM00874">
    <property type="entry name" value="B5"/>
    <property type="match status" value="1"/>
</dbReference>
<comment type="subunit">
    <text evidence="3 15">Tetramer of two alpha and two beta subunits.</text>
</comment>
<dbReference type="Proteomes" id="UP000034837">
    <property type="component" value="Unassembled WGS sequence"/>
</dbReference>
<dbReference type="InterPro" id="IPR002547">
    <property type="entry name" value="tRNA-bd_dom"/>
</dbReference>
<feature type="binding site" evidence="15">
    <location>
        <position position="480"/>
    </location>
    <ligand>
        <name>Mg(2+)</name>
        <dbReference type="ChEBI" id="CHEBI:18420"/>
        <note>shared with alpha subunit</note>
    </ligand>
</feature>
<dbReference type="SUPFAM" id="SSF50249">
    <property type="entry name" value="Nucleic acid-binding proteins"/>
    <property type="match status" value="1"/>
</dbReference>
<dbReference type="InterPro" id="IPR004532">
    <property type="entry name" value="Phe-tRNA-ligase_IIc_bsu_bact"/>
</dbReference>
<dbReference type="Gene3D" id="3.30.930.10">
    <property type="entry name" value="Bira Bifunctional Protein, Domain 2"/>
    <property type="match status" value="1"/>
</dbReference>
<evidence type="ECO:0000256" key="5">
    <source>
        <dbReference type="ARBA" id="ARBA00022555"/>
    </source>
</evidence>
<gene>
    <name evidence="15" type="primary">pheT</name>
    <name evidence="20" type="ORF">UV20_C0006G0005</name>
</gene>
<dbReference type="SUPFAM" id="SSF54991">
    <property type="entry name" value="Anticodon-binding domain of PheRS"/>
    <property type="match status" value="1"/>
</dbReference>
<dbReference type="SMART" id="SM00873">
    <property type="entry name" value="B3_4"/>
    <property type="match status" value="1"/>
</dbReference>
<keyword evidence="13 15" id="KW-0030">Aminoacyl-tRNA synthetase</keyword>
<comment type="subcellular location">
    <subcellularLocation>
        <location evidence="1 15">Cytoplasm</location>
    </subcellularLocation>
</comment>
<evidence type="ECO:0000256" key="15">
    <source>
        <dbReference type="HAMAP-Rule" id="MF_00283"/>
    </source>
</evidence>
<evidence type="ECO:0000259" key="19">
    <source>
        <dbReference type="PROSITE" id="PS51483"/>
    </source>
</evidence>
<comment type="similarity">
    <text evidence="2 15">Belongs to the phenylalanyl-tRNA synthetase beta subunit family. Type 1 subfamily.</text>
</comment>
<dbReference type="InterPro" id="IPR045060">
    <property type="entry name" value="Phe-tRNA-ligase_IIc_bsu"/>
</dbReference>
<dbReference type="GO" id="GO:0005524">
    <property type="term" value="F:ATP binding"/>
    <property type="evidence" value="ECO:0007669"/>
    <property type="project" value="UniProtKB-UniRule"/>
</dbReference>
<dbReference type="GO" id="GO:0000287">
    <property type="term" value="F:magnesium ion binding"/>
    <property type="evidence" value="ECO:0007669"/>
    <property type="project" value="UniProtKB-UniRule"/>
</dbReference>
<dbReference type="SMART" id="SM00896">
    <property type="entry name" value="FDX-ACB"/>
    <property type="match status" value="1"/>
</dbReference>
<keyword evidence="9 15" id="KW-0067">ATP-binding</keyword>
<dbReference type="GO" id="GO:0000049">
    <property type="term" value="F:tRNA binding"/>
    <property type="evidence" value="ECO:0007669"/>
    <property type="project" value="UniProtKB-UniRule"/>
</dbReference>
<dbReference type="PROSITE" id="PS51483">
    <property type="entry name" value="B5"/>
    <property type="match status" value="1"/>
</dbReference>
<feature type="domain" description="FDX-ACB" evidence="18">
    <location>
        <begin position="720"/>
        <end position="812"/>
    </location>
</feature>
<evidence type="ECO:0000256" key="16">
    <source>
        <dbReference type="PROSITE-ProRule" id="PRU00209"/>
    </source>
</evidence>
<dbReference type="Gene3D" id="3.30.70.380">
    <property type="entry name" value="Ferrodoxin-fold anticodon-binding domain"/>
    <property type="match status" value="1"/>
</dbReference>
<dbReference type="SUPFAM" id="SSF46955">
    <property type="entry name" value="Putative DNA-binding domain"/>
    <property type="match status" value="1"/>
</dbReference>
<dbReference type="PATRIC" id="fig|1619039.3.peg.750"/>
<evidence type="ECO:0000259" key="18">
    <source>
        <dbReference type="PROSITE" id="PS51447"/>
    </source>
</evidence>
<dbReference type="InterPro" id="IPR005121">
    <property type="entry name" value="Fdx_antiC-bd"/>
</dbReference>
<dbReference type="Pfam" id="PF17759">
    <property type="entry name" value="tRNA_synthFbeta"/>
    <property type="match status" value="1"/>
</dbReference>
<keyword evidence="7 15" id="KW-0479">Metal-binding</keyword>
<evidence type="ECO:0000256" key="13">
    <source>
        <dbReference type="ARBA" id="ARBA00023146"/>
    </source>
</evidence>
<dbReference type="PANTHER" id="PTHR10947:SF0">
    <property type="entry name" value="PHENYLALANINE--TRNA LIGASE BETA SUBUNIT"/>
    <property type="match status" value="1"/>
</dbReference>
<dbReference type="InterPro" id="IPR012340">
    <property type="entry name" value="NA-bd_OB-fold"/>
</dbReference>
<dbReference type="Gene3D" id="3.30.56.10">
    <property type="match status" value="2"/>
</dbReference>
<dbReference type="InterPro" id="IPR045864">
    <property type="entry name" value="aa-tRNA-synth_II/BPL/LPL"/>
</dbReference>
<sequence>MKVSLNWLKNYVTLPAGTTAQELALKLTMSTVEVEGVEEQGKNLEGIVVGKVQKVSAHPNADKLKVCQVDIGEKLLQVVCGGSNVKENMLVALAKIGSRVKWHGEGELIELKPATIRGVDSEGMICAAEEIGLDERFPAKEEKEILNLSSLHRLKPGMTLSKALGLDDTIIEIDNKSMTNRPDLWGHYGLSREIAALYRNRLAKYNPPEIKPGKEKKISVEVEDFKMCPRYMVVEVGNVRVAPSPPWLQEKLLAVGLRPINNIVDITNYVMLDLGEPLHAFDANLFKADKIIVRKAKDGEEFITLDHQKHKSDSSMLMIADKEKAVALAGVMGCLDSGISAETQKVVFEAANFEAFTIRHTAVKLGLRTDASARFEKSLDPNLCALALRKAVQLTLELCPEAVVTSNVADESHFYLQQGPMEISLSFLNKKIGLEMDKKQVVGILERLGFVVKTKKDLLSVAIPTWRATKDISIPEDLVEEVARIYGYDNIKTSLPSFSIIPPEKNILRGLENQVRELLVLNQGYTEVYNYSFISAAEVQKLGDKLENYVALDNPLSKEKPFLRRHLLTNLLENTARNLEYVDELKILEIGKTFLPEKPGIRAGEKSDELLPRQDSFLNAVFAAKKNVFPFKEVRAAAEVVLQKLGYKWQATELPEIYNWQHPTRSVGIEVQNVLVGQIYEVNPLIVQNFGLEEKVGVLEINLTELSEKKLEPAVFEPVPIYPEIVRDLAVVLSQEITHAEIVKTILEVDPLLKKVELFDVYEGENIKKDFKSMAYHLILANQERTLTANEAEEALNKVIKTLQNKFKAEVRS</sequence>
<comment type="catalytic activity">
    <reaction evidence="14 15">
        <text>tRNA(Phe) + L-phenylalanine + ATP = L-phenylalanyl-tRNA(Phe) + AMP + diphosphate + H(+)</text>
        <dbReference type="Rhea" id="RHEA:19413"/>
        <dbReference type="Rhea" id="RHEA-COMP:9668"/>
        <dbReference type="Rhea" id="RHEA-COMP:9699"/>
        <dbReference type="ChEBI" id="CHEBI:15378"/>
        <dbReference type="ChEBI" id="CHEBI:30616"/>
        <dbReference type="ChEBI" id="CHEBI:33019"/>
        <dbReference type="ChEBI" id="CHEBI:58095"/>
        <dbReference type="ChEBI" id="CHEBI:78442"/>
        <dbReference type="ChEBI" id="CHEBI:78531"/>
        <dbReference type="ChEBI" id="CHEBI:456215"/>
        <dbReference type="EC" id="6.1.1.20"/>
    </reaction>
</comment>
<keyword evidence="4 15" id="KW-0963">Cytoplasm</keyword>
<name>A0A0G1A6Q5_9BACT</name>
<accession>A0A0G1A6Q5</accession>
<evidence type="ECO:0000259" key="17">
    <source>
        <dbReference type="PROSITE" id="PS50886"/>
    </source>
</evidence>
<evidence type="ECO:0000313" key="20">
    <source>
        <dbReference type="EMBL" id="KKS56722.1"/>
    </source>
</evidence>
<evidence type="ECO:0000256" key="9">
    <source>
        <dbReference type="ARBA" id="ARBA00022840"/>
    </source>
</evidence>
<dbReference type="InterPro" id="IPR036690">
    <property type="entry name" value="Fdx_antiC-bd_sf"/>
</dbReference>
<dbReference type="EC" id="6.1.1.20" evidence="15"/>
<dbReference type="NCBIfam" id="TIGR00472">
    <property type="entry name" value="pheT_bact"/>
    <property type="match status" value="1"/>
</dbReference>
<keyword evidence="11 16" id="KW-0694">RNA-binding</keyword>
<comment type="cofactor">
    <cofactor evidence="15">
        <name>Mg(2+)</name>
        <dbReference type="ChEBI" id="CHEBI:18420"/>
    </cofactor>
    <text evidence="15">Binds 2 magnesium ions per tetramer.</text>
</comment>
<evidence type="ECO:0000256" key="14">
    <source>
        <dbReference type="ARBA" id="ARBA00049255"/>
    </source>
</evidence>
<proteinExistence type="inferred from homology"/>
<evidence type="ECO:0000256" key="4">
    <source>
        <dbReference type="ARBA" id="ARBA00022490"/>
    </source>
</evidence>
<evidence type="ECO:0000256" key="12">
    <source>
        <dbReference type="ARBA" id="ARBA00022917"/>
    </source>
</evidence>
<dbReference type="Gene3D" id="2.40.50.140">
    <property type="entry name" value="Nucleic acid-binding proteins"/>
    <property type="match status" value="1"/>
</dbReference>
<dbReference type="InterPro" id="IPR020825">
    <property type="entry name" value="Phe-tRNA_synthase-like_B3/B4"/>
</dbReference>
<keyword evidence="12 15" id="KW-0648">Protein biosynthesis</keyword>
<dbReference type="GO" id="GO:0006432">
    <property type="term" value="P:phenylalanyl-tRNA aminoacylation"/>
    <property type="evidence" value="ECO:0007669"/>
    <property type="project" value="UniProtKB-UniRule"/>
</dbReference>
<dbReference type="Pfam" id="PF03484">
    <property type="entry name" value="B5"/>
    <property type="match status" value="1"/>
</dbReference>
<evidence type="ECO:0000256" key="8">
    <source>
        <dbReference type="ARBA" id="ARBA00022741"/>
    </source>
</evidence>
<dbReference type="InterPro" id="IPR005147">
    <property type="entry name" value="tRNA_synthase_B5-dom"/>
</dbReference>
<dbReference type="Pfam" id="PF03147">
    <property type="entry name" value="FDX-ACB"/>
    <property type="match status" value="1"/>
</dbReference>
<dbReference type="GO" id="GO:0004826">
    <property type="term" value="F:phenylalanine-tRNA ligase activity"/>
    <property type="evidence" value="ECO:0007669"/>
    <property type="project" value="UniProtKB-UniRule"/>
</dbReference>
<feature type="domain" description="TRNA-binding" evidence="17">
    <location>
        <begin position="41"/>
        <end position="161"/>
    </location>
</feature>
<dbReference type="EMBL" id="LCDO01000006">
    <property type="protein sequence ID" value="KKS56722.1"/>
    <property type="molecule type" value="Genomic_DNA"/>
</dbReference>
<dbReference type="PANTHER" id="PTHR10947">
    <property type="entry name" value="PHENYLALANYL-TRNA SYNTHETASE BETA CHAIN AND LEUCINE-RICH REPEAT-CONTAINING PROTEIN 47"/>
    <property type="match status" value="1"/>
</dbReference>
<feature type="binding site" evidence="15">
    <location>
        <position position="477"/>
    </location>
    <ligand>
        <name>Mg(2+)</name>
        <dbReference type="ChEBI" id="CHEBI:18420"/>
        <note>shared with alpha subunit</note>
    </ligand>
</feature>
<dbReference type="GO" id="GO:0009328">
    <property type="term" value="C:phenylalanine-tRNA ligase complex"/>
    <property type="evidence" value="ECO:0007669"/>
    <property type="project" value="TreeGrafter"/>
</dbReference>
<keyword evidence="6 15" id="KW-0436">Ligase</keyword>
<dbReference type="InterPro" id="IPR033714">
    <property type="entry name" value="tRNA_bind_bactPheRS"/>
</dbReference>
<comment type="caution">
    <text evidence="20">The sequence shown here is derived from an EMBL/GenBank/DDBJ whole genome shotgun (WGS) entry which is preliminary data.</text>
</comment>
<dbReference type="Pfam" id="PF01588">
    <property type="entry name" value="tRNA_bind"/>
    <property type="match status" value="1"/>
</dbReference>
<dbReference type="InterPro" id="IPR009061">
    <property type="entry name" value="DNA-bd_dom_put_sf"/>
</dbReference>
<dbReference type="InterPro" id="IPR005146">
    <property type="entry name" value="B3/B4_tRNA-bd"/>
</dbReference>
<dbReference type="FunFam" id="3.30.70.380:FF:000001">
    <property type="entry name" value="Phenylalanine--tRNA ligase beta subunit"/>
    <property type="match status" value="1"/>
</dbReference>
<evidence type="ECO:0000256" key="6">
    <source>
        <dbReference type="ARBA" id="ARBA00022598"/>
    </source>
</evidence>
<dbReference type="NCBIfam" id="NF045760">
    <property type="entry name" value="YtpR"/>
    <property type="match status" value="1"/>
</dbReference>
<keyword evidence="5 16" id="KW-0820">tRNA-binding</keyword>
<protein>
    <recommendedName>
        <fullName evidence="15">Phenylalanine--tRNA ligase beta subunit</fullName>
        <ecNumber evidence="15">6.1.1.20</ecNumber>
    </recommendedName>
    <alternativeName>
        <fullName evidence="15">Phenylalanyl-tRNA synthetase beta subunit</fullName>
        <shortName evidence="15">PheRS</shortName>
    </alternativeName>
</protein>
<dbReference type="InterPro" id="IPR041616">
    <property type="entry name" value="PheRS_beta_core"/>
</dbReference>
<evidence type="ECO:0000313" key="21">
    <source>
        <dbReference type="Proteomes" id="UP000034837"/>
    </source>
</evidence>
<evidence type="ECO:0000256" key="2">
    <source>
        <dbReference type="ARBA" id="ARBA00008653"/>
    </source>
</evidence>
<dbReference type="CDD" id="cd02796">
    <property type="entry name" value="tRNA_bind_bactPheRS"/>
    <property type="match status" value="1"/>
</dbReference>
<organism evidence="20 21">
    <name type="scientific">Candidatus Magasanikbacteria bacterium GW2011_GWA2_42_32</name>
    <dbReference type="NCBI Taxonomy" id="1619039"/>
    <lineage>
        <taxon>Bacteria</taxon>
        <taxon>Candidatus Magasanikiibacteriota</taxon>
    </lineage>
</organism>
<dbReference type="Pfam" id="PF03483">
    <property type="entry name" value="B3_4"/>
    <property type="match status" value="1"/>
</dbReference>
<keyword evidence="10 15" id="KW-0460">Magnesium</keyword>
<feature type="binding site" evidence="15">
    <location>
        <position position="481"/>
    </location>
    <ligand>
        <name>Mg(2+)</name>
        <dbReference type="ChEBI" id="CHEBI:18420"/>
        <note>shared with alpha subunit</note>
    </ligand>
</feature>
<dbReference type="PROSITE" id="PS50886">
    <property type="entry name" value="TRBD"/>
    <property type="match status" value="1"/>
</dbReference>
<evidence type="ECO:0000256" key="1">
    <source>
        <dbReference type="ARBA" id="ARBA00004496"/>
    </source>
</evidence>
<dbReference type="PROSITE" id="PS51447">
    <property type="entry name" value="FDX_ACB"/>
    <property type="match status" value="1"/>
</dbReference>
<dbReference type="AlphaFoldDB" id="A0A0G1A6Q5"/>
<evidence type="ECO:0000256" key="10">
    <source>
        <dbReference type="ARBA" id="ARBA00022842"/>
    </source>
</evidence>